<evidence type="ECO:0000256" key="2">
    <source>
        <dbReference type="ARBA" id="ARBA00014171"/>
    </source>
</evidence>
<keyword evidence="5" id="KW-1185">Reference proteome</keyword>
<accession>A0A9J6FEV6</accession>
<gene>
    <name evidence="4" type="ORF">HPB48_008156</name>
</gene>
<dbReference type="Gene3D" id="1.25.10.10">
    <property type="entry name" value="Leucine-rich Repeat Variant"/>
    <property type="match status" value="1"/>
</dbReference>
<dbReference type="InterPro" id="IPR011989">
    <property type="entry name" value="ARM-like"/>
</dbReference>
<organism evidence="4 5">
    <name type="scientific">Haemaphysalis longicornis</name>
    <name type="common">Bush tick</name>
    <dbReference type="NCBI Taxonomy" id="44386"/>
    <lineage>
        <taxon>Eukaryota</taxon>
        <taxon>Metazoa</taxon>
        <taxon>Ecdysozoa</taxon>
        <taxon>Arthropoda</taxon>
        <taxon>Chelicerata</taxon>
        <taxon>Arachnida</taxon>
        <taxon>Acari</taxon>
        <taxon>Parasitiformes</taxon>
        <taxon>Ixodida</taxon>
        <taxon>Ixodoidea</taxon>
        <taxon>Ixodidae</taxon>
        <taxon>Haemaphysalinae</taxon>
        <taxon>Haemaphysalis</taxon>
    </lineage>
</organism>
<dbReference type="GO" id="GO:0000932">
    <property type="term" value="C:P-body"/>
    <property type="evidence" value="ECO:0007669"/>
    <property type="project" value="UniProtKB-SubCell"/>
</dbReference>
<reference evidence="4 5" key="1">
    <citation type="journal article" date="2020" name="Cell">
        <title>Large-Scale Comparative Analyses of Tick Genomes Elucidate Their Genetic Diversity and Vector Capacities.</title>
        <authorList>
            <consortium name="Tick Genome and Microbiome Consortium (TIGMIC)"/>
            <person name="Jia N."/>
            <person name="Wang J."/>
            <person name="Shi W."/>
            <person name="Du L."/>
            <person name="Sun Y."/>
            <person name="Zhan W."/>
            <person name="Jiang J.F."/>
            <person name="Wang Q."/>
            <person name="Zhang B."/>
            <person name="Ji P."/>
            <person name="Bell-Sakyi L."/>
            <person name="Cui X.M."/>
            <person name="Yuan T.T."/>
            <person name="Jiang B.G."/>
            <person name="Yang W.F."/>
            <person name="Lam T.T."/>
            <person name="Chang Q.C."/>
            <person name="Ding S.J."/>
            <person name="Wang X.J."/>
            <person name="Zhu J.G."/>
            <person name="Ruan X.D."/>
            <person name="Zhao L."/>
            <person name="Wei J.T."/>
            <person name="Ye R.Z."/>
            <person name="Que T.C."/>
            <person name="Du C.H."/>
            <person name="Zhou Y.H."/>
            <person name="Cheng J.X."/>
            <person name="Dai P.F."/>
            <person name="Guo W.B."/>
            <person name="Han X.H."/>
            <person name="Huang E.J."/>
            <person name="Li L.F."/>
            <person name="Wei W."/>
            <person name="Gao Y.C."/>
            <person name="Liu J.Z."/>
            <person name="Shao H.Z."/>
            <person name="Wang X."/>
            <person name="Wang C.C."/>
            <person name="Yang T.C."/>
            <person name="Huo Q.B."/>
            <person name="Li W."/>
            <person name="Chen H.Y."/>
            <person name="Chen S.E."/>
            <person name="Zhou L.G."/>
            <person name="Ni X.B."/>
            <person name="Tian J.H."/>
            <person name="Sheng Y."/>
            <person name="Liu T."/>
            <person name="Pan Y.S."/>
            <person name="Xia L.Y."/>
            <person name="Li J."/>
            <person name="Zhao F."/>
            <person name="Cao W.C."/>
        </authorList>
    </citation>
    <scope>NUCLEOTIDE SEQUENCE [LARGE SCALE GENOMIC DNA]</scope>
    <source>
        <strain evidence="4">HaeL-2018</strain>
    </source>
</reference>
<dbReference type="PANTHER" id="PTHR12262">
    <property type="entry name" value="CCR4-NOT TRANSCRIPTION COMPLEX SUBUNIT 9"/>
    <property type="match status" value="1"/>
</dbReference>
<dbReference type="OrthoDB" id="1183224at2759"/>
<dbReference type="GO" id="GO:0030014">
    <property type="term" value="C:CCR4-NOT complex"/>
    <property type="evidence" value="ECO:0007669"/>
    <property type="project" value="InterPro"/>
</dbReference>
<evidence type="ECO:0000313" key="4">
    <source>
        <dbReference type="EMBL" id="KAH9360880.1"/>
    </source>
</evidence>
<name>A0A9J6FEV6_HAELO</name>
<evidence type="ECO:0000256" key="1">
    <source>
        <dbReference type="ARBA" id="ARBA00004201"/>
    </source>
</evidence>
<dbReference type="EMBL" id="JABSTR010000001">
    <property type="protein sequence ID" value="KAH9360880.1"/>
    <property type="molecule type" value="Genomic_DNA"/>
</dbReference>
<dbReference type="GO" id="GO:0006402">
    <property type="term" value="P:mRNA catabolic process"/>
    <property type="evidence" value="ECO:0007669"/>
    <property type="project" value="InterPro"/>
</dbReference>
<comment type="subcellular location">
    <subcellularLocation>
        <location evidence="1">Cytoplasm</location>
        <location evidence="1">P-body</location>
    </subcellularLocation>
</comment>
<proteinExistence type="predicted"/>
<sequence length="272" mass="30303">MKLWSYDAVKVPLMHLHKLKADEGTFPYGPSLPTPAPSYRRGQFKWFSQVPMNAPPQHSNAQPAERDKIVQWVKEIADPNTRANALLELRHTEPQKAELPTPAHQSNRVCNALALMQCAASHPEIRPSLIAANIPMYLYPFLQTVSKNRPFEFLRLTSLGVLGALVKSDEPAVISFLLTTEIIPLCLRVMESGCDLSKTVTLHAHAHLTIRVSSRWPAPADQLRDSAPAPLAAVDCARRAESNAASARSRHSPILLPREGPFYDTERMRTLL</sequence>
<dbReference type="AlphaFoldDB" id="A0A9J6FEV6"/>
<dbReference type="InterPro" id="IPR007216">
    <property type="entry name" value="CNOT9"/>
</dbReference>
<evidence type="ECO:0000313" key="5">
    <source>
        <dbReference type="Proteomes" id="UP000821853"/>
    </source>
</evidence>
<dbReference type="Proteomes" id="UP000821853">
    <property type="component" value="Chromosome 1"/>
</dbReference>
<dbReference type="VEuPathDB" id="VectorBase:HLOH_063551"/>
<protein>
    <recommendedName>
        <fullName evidence="2">CCR4-NOT transcription complex subunit 9</fullName>
    </recommendedName>
    <alternativeName>
        <fullName evidence="3">Cell differentiation protein RQCD1 homolog</fullName>
    </alternativeName>
</protein>
<evidence type="ECO:0000256" key="3">
    <source>
        <dbReference type="ARBA" id="ARBA00030283"/>
    </source>
</evidence>
<comment type="caution">
    <text evidence="4">The sequence shown here is derived from an EMBL/GenBank/DDBJ whole genome shotgun (WGS) entry which is preliminary data.</text>
</comment>
<dbReference type="Pfam" id="PF04078">
    <property type="entry name" value="Rcd1"/>
    <property type="match status" value="1"/>
</dbReference>